<name>A0A0A8YM04_ARUDO</name>
<sequence length="22" mass="2554">MQGVERRVLQLEFECLLTCNAT</sequence>
<reference evidence="1" key="2">
    <citation type="journal article" date="2015" name="Data Brief">
        <title>Shoot transcriptome of the giant reed, Arundo donax.</title>
        <authorList>
            <person name="Barrero R.A."/>
            <person name="Guerrero F.D."/>
            <person name="Moolhuijzen P."/>
            <person name="Goolsby J.A."/>
            <person name="Tidwell J."/>
            <person name="Bellgard S.E."/>
            <person name="Bellgard M.I."/>
        </authorList>
    </citation>
    <scope>NUCLEOTIDE SEQUENCE</scope>
    <source>
        <tissue evidence="1">Shoot tissue taken approximately 20 cm above the soil surface</tissue>
    </source>
</reference>
<accession>A0A0A8YM04</accession>
<proteinExistence type="predicted"/>
<evidence type="ECO:0000313" key="1">
    <source>
        <dbReference type="EMBL" id="JAD27524.1"/>
    </source>
</evidence>
<reference evidence="1" key="1">
    <citation type="submission" date="2014-09" db="EMBL/GenBank/DDBJ databases">
        <authorList>
            <person name="Magalhaes I.L.F."/>
            <person name="Oliveira U."/>
            <person name="Santos F.R."/>
            <person name="Vidigal T.H.D.A."/>
            <person name="Brescovit A.D."/>
            <person name="Santos A.J."/>
        </authorList>
    </citation>
    <scope>NUCLEOTIDE SEQUENCE</scope>
    <source>
        <tissue evidence="1">Shoot tissue taken approximately 20 cm above the soil surface</tissue>
    </source>
</reference>
<protein>
    <submittedName>
        <fullName evidence="1">Uncharacterized protein</fullName>
    </submittedName>
</protein>
<dbReference type="AlphaFoldDB" id="A0A0A8YM04"/>
<organism evidence="1">
    <name type="scientific">Arundo donax</name>
    <name type="common">Giant reed</name>
    <name type="synonym">Donax arundinaceus</name>
    <dbReference type="NCBI Taxonomy" id="35708"/>
    <lineage>
        <taxon>Eukaryota</taxon>
        <taxon>Viridiplantae</taxon>
        <taxon>Streptophyta</taxon>
        <taxon>Embryophyta</taxon>
        <taxon>Tracheophyta</taxon>
        <taxon>Spermatophyta</taxon>
        <taxon>Magnoliopsida</taxon>
        <taxon>Liliopsida</taxon>
        <taxon>Poales</taxon>
        <taxon>Poaceae</taxon>
        <taxon>PACMAD clade</taxon>
        <taxon>Arundinoideae</taxon>
        <taxon>Arundineae</taxon>
        <taxon>Arundo</taxon>
    </lineage>
</organism>
<dbReference type="EMBL" id="GBRH01270371">
    <property type="protein sequence ID" value="JAD27524.1"/>
    <property type="molecule type" value="Transcribed_RNA"/>
</dbReference>